<evidence type="ECO:0000256" key="2">
    <source>
        <dbReference type="ARBA" id="ARBA00022679"/>
    </source>
</evidence>
<reference evidence="5 6" key="1">
    <citation type="submission" date="2019-08" db="EMBL/GenBank/DDBJ databases">
        <title>In-depth cultivation of the pig gut microbiome towards novel bacterial diversity and tailored functional studies.</title>
        <authorList>
            <person name="Wylensek D."/>
            <person name="Hitch T.C.A."/>
            <person name="Clavel T."/>
        </authorList>
    </citation>
    <scope>NUCLEOTIDE SEQUENCE [LARGE SCALE GENOMIC DNA]</scope>
    <source>
        <strain evidence="5 6">BBE-744-WT-12</strain>
    </source>
</reference>
<keyword evidence="2" id="KW-0808">Transferase</keyword>
<protein>
    <submittedName>
        <fullName evidence="5">Adenosine kinase</fullName>
    </submittedName>
</protein>
<dbReference type="EMBL" id="VUNS01000016">
    <property type="protein sequence ID" value="MST98152.1"/>
    <property type="molecule type" value="Genomic_DNA"/>
</dbReference>
<gene>
    <name evidence="5" type="ORF">FYJ85_14000</name>
</gene>
<dbReference type="AlphaFoldDB" id="A0A844G5I0"/>
<dbReference type="SUPFAM" id="SSF53613">
    <property type="entry name" value="Ribokinase-like"/>
    <property type="match status" value="1"/>
</dbReference>
<dbReference type="PRINTS" id="PR00990">
    <property type="entry name" value="RIBOKINASE"/>
</dbReference>
<accession>A0A844G5I0</accession>
<dbReference type="InterPro" id="IPR052700">
    <property type="entry name" value="Carb_kinase_PfkB-like"/>
</dbReference>
<evidence type="ECO:0000259" key="4">
    <source>
        <dbReference type="Pfam" id="PF00294"/>
    </source>
</evidence>
<sequence length="339" mass="36724">MSILHGRNSEQGGAFQLLGVGSPLLDILVQVDDAFLGTIPGEKGGMVMVDAEFQRSVLDRLPVEPRLVPGGSTGNTVFGLARLGVPAAMLGKLGDDEHGRFYRRKLRELGGSDEAFIATAEMPTGTCLSMITPDAERTMRTALGASLLLRTDEAEAVDFTKYDFVYIEGYMFYSAIMPTVLRKAKEAGCRIGVDLASFEVVRDFRESLPSILREYVDVIMANEEEAAMLLGDIPVAEQLDTLASWCEVAAIKLGRQGAVVKSGNETARVPAQLVADPADTTAAGDLWATGFLYGLYEGKNLAESAFYGALVSSEVVKVVGSEIPEERWREIKRRMNEGN</sequence>
<dbReference type="InterPro" id="IPR011611">
    <property type="entry name" value="PfkB_dom"/>
</dbReference>
<evidence type="ECO:0000256" key="3">
    <source>
        <dbReference type="ARBA" id="ARBA00022777"/>
    </source>
</evidence>
<organism evidence="5 6">
    <name type="scientific">Victivallis lenta</name>
    <dbReference type="NCBI Taxonomy" id="2606640"/>
    <lineage>
        <taxon>Bacteria</taxon>
        <taxon>Pseudomonadati</taxon>
        <taxon>Lentisphaerota</taxon>
        <taxon>Lentisphaeria</taxon>
        <taxon>Victivallales</taxon>
        <taxon>Victivallaceae</taxon>
        <taxon>Victivallis</taxon>
    </lineage>
</organism>
<dbReference type="Proteomes" id="UP000435649">
    <property type="component" value="Unassembled WGS sequence"/>
</dbReference>
<dbReference type="PANTHER" id="PTHR43320:SF3">
    <property type="entry name" value="CARBOHYDRATE KINASE PFKB DOMAIN-CONTAINING PROTEIN"/>
    <property type="match status" value="1"/>
</dbReference>
<dbReference type="PANTHER" id="PTHR43320">
    <property type="entry name" value="SUGAR KINASE"/>
    <property type="match status" value="1"/>
</dbReference>
<feature type="domain" description="Carbohydrate kinase PfkB" evidence="4">
    <location>
        <begin position="62"/>
        <end position="325"/>
    </location>
</feature>
<dbReference type="Gene3D" id="3.40.1190.20">
    <property type="match status" value="1"/>
</dbReference>
<dbReference type="InterPro" id="IPR029056">
    <property type="entry name" value="Ribokinase-like"/>
</dbReference>
<evidence type="ECO:0000313" key="6">
    <source>
        <dbReference type="Proteomes" id="UP000435649"/>
    </source>
</evidence>
<comment type="caution">
    <text evidence="5">The sequence shown here is derived from an EMBL/GenBank/DDBJ whole genome shotgun (WGS) entry which is preliminary data.</text>
</comment>
<keyword evidence="6" id="KW-1185">Reference proteome</keyword>
<dbReference type="InterPro" id="IPR002139">
    <property type="entry name" value="Ribo/fructo_kinase"/>
</dbReference>
<dbReference type="CDD" id="cd01168">
    <property type="entry name" value="adenosine_kinase"/>
    <property type="match status" value="1"/>
</dbReference>
<evidence type="ECO:0000313" key="5">
    <source>
        <dbReference type="EMBL" id="MST98152.1"/>
    </source>
</evidence>
<name>A0A844G5I0_9BACT</name>
<keyword evidence="3 5" id="KW-0418">Kinase</keyword>
<dbReference type="GO" id="GO:0016301">
    <property type="term" value="F:kinase activity"/>
    <property type="evidence" value="ECO:0007669"/>
    <property type="project" value="UniProtKB-KW"/>
</dbReference>
<dbReference type="Pfam" id="PF00294">
    <property type="entry name" value="PfkB"/>
    <property type="match status" value="1"/>
</dbReference>
<proteinExistence type="inferred from homology"/>
<comment type="similarity">
    <text evidence="1">Belongs to the carbohydrate kinase PfkB family.</text>
</comment>
<dbReference type="RefSeq" id="WP_154419278.1">
    <property type="nucleotide sequence ID" value="NZ_CALXOB010000010.1"/>
</dbReference>
<evidence type="ECO:0000256" key="1">
    <source>
        <dbReference type="ARBA" id="ARBA00010688"/>
    </source>
</evidence>